<evidence type="ECO:0000313" key="2">
    <source>
        <dbReference type="Proteomes" id="UP000237752"/>
    </source>
</evidence>
<name>A0A2T0Z9D7_9ACTN</name>
<comment type="caution">
    <text evidence="1">The sequence shown here is derived from an EMBL/GenBank/DDBJ whole genome shotgun (WGS) entry which is preliminary data.</text>
</comment>
<protein>
    <submittedName>
        <fullName evidence="1">Uncharacterized protein</fullName>
    </submittedName>
</protein>
<dbReference type="RefSeq" id="WP_146135471.1">
    <property type="nucleotide sequence ID" value="NZ_PVUE01000026.1"/>
</dbReference>
<evidence type="ECO:0000313" key="1">
    <source>
        <dbReference type="EMBL" id="PRZ32768.1"/>
    </source>
</evidence>
<accession>A0A2T0Z9D7</accession>
<keyword evidence="2" id="KW-1185">Reference proteome</keyword>
<proteinExistence type="predicted"/>
<dbReference type="EMBL" id="PVUE01000026">
    <property type="protein sequence ID" value="PRZ32768.1"/>
    <property type="molecule type" value="Genomic_DNA"/>
</dbReference>
<dbReference type="Proteomes" id="UP000237752">
    <property type="component" value="Unassembled WGS sequence"/>
</dbReference>
<reference evidence="1 2" key="1">
    <citation type="submission" date="2018-03" db="EMBL/GenBank/DDBJ databases">
        <title>Genomic Encyclopedia of Archaeal and Bacterial Type Strains, Phase II (KMG-II): from individual species to whole genera.</title>
        <authorList>
            <person name="Goeker M."/>
        </authorList>
    </citation>
    <scope>NUCLEOTIDE SEQUENCE [LARGE SCALE GENOMIC DNA]</scope>
    <source>
        <strain evidence="1 2">DSM 100065</strain>
    </source>
</reference>
<gene>
    <name evidence="1" type="ORF">CLV47_12642</name>
</gene>
<sequence length="139" mass="15547">MDNEFLLELQDAPTVGSVVGPQHWIDDSELRLSGSIFSQMRVLDGKFSGLNSHRFGGSAKVIPGLVRQNGLPVPVERVLVSRARREGSRHHDHRMLVTIPLRTAAATIEWLLLEDDLPYAIRRLTSSHHAYLLSEETVS</sequence>
<dbReference type="AlphaFoldDB" id="A0A2T0Z9D7"/>
<organism evidence="1 2">
    <name type="scientific">Antricoccus suffuscus</name>
    <dbReference type="NCBI Taxonomy" id="1629062"/>
    <lineage>
        <taxon>Bacteria</taxon>
        <taxon>Bacillati</taxon>
        <taxon>Actinomycetota</taxon>
        <taxon>Actinomycetes</taxon>
        <taxon>Geodermatophilales</taxon>
        <taxon>Antricoccaceae</taxon>
        <taxon>Antricoccus</taxon>
    </lineage>
</organism>